<evidence type="ECO:0008006" key="4">
    <source>
        <dbReference type="Google" id="ProtNLM"/>
    </source>
</evidence>
<feature type="compositionally biased region" description="Low complexity" evidence="1">
    <location>
        <begin position="301"/>
        <end position="313"/>
    </location>
</feature>
<evidence type="ECO:0000313" key="3">
    <source>
        <dbReference type="Proteomes" id="UP000887023"/>
    </source>
</evidence>
<evidence type="ECO:0000256" key="1">
    <source>
        <dbReference type="SAM" id="MobiDB-lite"/>
    </source>
</evidence>
<accession>A0ABX8S9U9</accession>
<dbReference type="InterPro" id="IPR029058">
    <property type="entry name" value="AB_hydrolase_fold"/>
</dbReference>
<evidence type="ECO:0000313" key="2">
    <source>
        <dbReference type="EMBL" id="QXQ14633.1"/>
    </source>
</evidence>
<keyword evidence="3" id="KW-1185">Reference proteome</keyword>
<reference evidence="2" key="1">
    <citation type="submission" date="2021-07" db="EMBL/GenBank/DDBJ databases">
        <title>Candidatus Kaistella beijingensis sp. nov. isolated from a municipal wastewater treatment plant is involved in sludge foaming.</title>
        <authorList>
            <person name="Song Y."/>
            <person name="Liu S.-J."/>
        </authorList>
    </citation>
    <scope>NUCLEOTIDE SEQUENCE</scope>
    <source>
        <strain evidence="2">DSM 43998</strain>
    </source>
</reference>
<organism evidence="2 3">
    <name type="scientific">Skermania pinensis</name>
    <dbReference type="NCBI Taxonomy" id="39122"/>
    <lineage>
        <taxon>Bacteria</taxon>
        <taxon>Bacillati</taxon>
        <taxon>Actinomycetota</taxon>
        <taxon>Actinomycetes</taxon>
        <taxon>Mycobacteriales</taxon>
        <taxon>Gordoniaceae</taxon>
        <taxon>Skermania</taxon>
    </lineage>
</organism>
<proteinExistence type="predicted"/>
<protein>
    <recommendedName>
        <fullName evidence="4">Alpha/beta hydrolase</fullName>
    </recommendedName>
</protein>
<dbReference type="EMBL" id="CP079105">
    <property type="protein sequence ID" value="QXQ14633.1"/>
    <property type="molecule type" value="Genomic_DNA"/>
</dbReference>
<feature type="region of interest" description="Disordered" evidence="1">
    <location>
        <begin position="1"/>
        <end position="26"/>
    </location>
</feature>
<dbReference type="Proteomes" id="UP000887023">
    <property type="component" value="Chromosome"/>
</dbReference>
<feature type="region of interest" description="Disordered" evidence="1">
    <location>
        <begin position="289"/>
        <end position="313"/>
    </location>
</feature>
<dbReference type="Gene3D" id="3.40.50.1820">
    <property type="entry name" value="alpha/beta hydrolase"/>
    <property type="match status" value="1"/>
</dbReference>
<gene>
    <name evidence="2" type="ORF">KV203_04300</name>
</gene>
<dbReference type="PANTHER" id="PTHR33428:SF14">
    <property type="entry name" value="CARBOXYLESTERASE TYPE B DOMAIN-CONTAINING PROTEIN"/>
    <property type="match status" value="1"/>
</dbReference>
<dbReference type="PANTHER" id="PTHR33428">
    <property type="entry name" value="CHLOROPHYLLASE-2, CHLOROPLASTIC"/>
    <property type="match status" value="1"/>
</dbReference>
<sequence length="313" mass="31523">MPNHHTGRGPSGGPRIGLCPSSPTRHSTTVVTVTSVKSLLARLSLRGPHRVQRGNLALAGQPGVVYTPAEGFGLPAVAFGHGWLAGAANYAQLLDYLASWGIVAAAPDTERGPVPSHTGLATDLCTTLDICTKIRLGTGSISVHPEKLALAGHGMGAGAAVLAAGRRPDVQAVGALFPAPTAPPAESVAAGLKIPALILAAPGELGGLESNAAALNQAWQGPTVLRTIDKSSSNGIVEGRRTLALLGFGRSEPRTARTTRALLAGFLLGSIAGDPEYRPFLDPAATIPRTAVPSATPPDPAASAAVPGHAAAG</sequence>
<dbReference type="SUPFAM" id="SSF53474">
    <property type="entry name" value="alpha/beta-Hydrolases"/>
    <property type="match status" value="1"/>
</dbReference>
<name>A0ABX8S9U9_9ACTN</name>